<dbReference type="EMBL" id="JAWRVI010000151">
    <property type="protein sequence ID" value="KAK4074431.1"/>
    <property type="molecule type" value="Genomic_DNA"/>
</dbReference>
<name>A0ABR0BFF0_PURLI</name>
<accession>A0ABR0BFF0</accession>
<feature type="region of interest" description="Disordered" evidence="1">
    <location>
        <begin position="1"/>
        <end position="55"/>
    </location>
</feature>
<evidence type="ECO:0000313" key="2">
    <source>
        <dbReference type="EMBL" id="KAK4074431.1"/>
    </source>
</evidence>
<comment type="caution">
    <text evidence="2">The sequence shown here is derived from an EMBL/GenBank/DDBJ whole genome shotgun (WGS) entry which is preliminary data.</text>
</comment>
<reference evidence="2 3" key="1">
    <citation type="journal article" date="2024" name="Microbiol. Resour. Announc.">
        <title>Genome annotations for the ascomycete fungi Trichoderma harzianum, Trichoderma aggressivum, and Purpureocillium lilacinum.</title>
        <authorList>
            <person name="Beijen E.P.W."/>
            <person name="Ohm R.A."/>
        </authorList>
    </citation>
    <scope>NUCLEOTIDE SEQUENCE [LARGE SCALE GENOMIC DNA]</scope>
    <source>
        <strain evidence="2 3">CBS 150709</strain>
    </source>
</reference>
<dbReference type="Gene3D" id="3.80.10.10">
    <property type="entry name" value="Ribonuclease Inhibitor"/>
    <property type="match status" value="1"/>
</dbReference>
<sequence>MATTRRSAAARAATVSGKRKWDEAVKPGSPSKRRRIARPSETRQQDETLPKHTKQSSALIGKIITEVPQRLQPWEMGWELWQLVAKVLSEPIENHWPYKTTEHHDGVSTHLEMEKVRRAWQDLSSLARTCRWMHRVATEWLYRWVSVGNGRSAASFLNTIYHQPERKRYVRHIAILEIPDDDELRATFLNLDWGTREMIDAKTRPTFLDRGVSAIINRSERSYLVPLIVAMILSGLRTLRSLHLAEPISRHKPAQNPLTLIQQSALGMLSELNLVMRGANKLSHDWVPSATGPEGGIKRLHVANTTFFGETTVDLCASNTASLMEKVESLQLSFVHMENHCWQTLFKSTRSLRELHIRLAGVGNSVAFPWLGHLNMALPMLAKTLDSLTIDSCYVRGFKGSIDPQLLSNLPLLPNLKHLRIPGALLFPNPLHFRNATILDVLPASITVLEIQEVWNEYYQPSDDFQQLQYKGLVASFFQNACRELEALAVLRLVCQWEYCLLDEFRTCLPANDKVAFEFIPLESSSPSSMSKMACAYLATDPERAKDTAWHAVRSGLCSRSTTVRLAQVFAGLGQLDDAMKLLTRLHPPVSQDVIRSITDMFQQRRRA</sequence>
<gene>
    <name evidence="2" type="ORF">Purlil1_12971</name>
</gene>
<dbReference type="SUPFAM" id="SSF52047">
    <property type="entry name" value="RNI-like"/>
    <property type="match status" value="1"/>
</dbReference>
<keyword evidence="3" id="KW-1185">Reference proteome</keyword>
<organism evidence="2 3">
    <name type="scientific">Purpureocillium lilacinum</name>
    <name type="common">Paecilomyces lilacinus</name>
    <dbReference type="NCBI Taxonomy" id="33203"/>
    <lineage>
        <taxon>Eukaryota</taxon>
        <taxon>Fungi</taxon>
        <taxon>Dikarya</taxon>
        <taxon>Ascomycota</taxon>
        <taxon>Pezizomycotina</taxon>
        <taxon>Sordariomycetes</taxon>
        <taxon>Hypocreomycetidae</taxon>
        <taxon>Hypocreales</taxon>
        <taxon>Ophiocordycipitaceae</taxon>
        <taxon>Purpureocillium</taxon>
    </lineage>
</organism>
<dbReference type="Proteomes" id="UP001287286">
    <property type="component" value="Unassembled WGS sequence"/>
</dbReference>
<evidence type="ECO:0000313" key="3">
    <source>
        <dbReference type="Proteomes" id="UP001287286"/>
    </source>
</evidence>
<dbReference type="InterPro" id="IPR032675">
    <property type="entry name" value="LRR_dom_sf"/>
</dbReference>
<protein>
    <submittedName>
        <fullName evidence="2">Uncharacterized protein</fullName>
    </submittedName>
</protein>
<feature type="compositionally biased region" description="Basic and acidic residues" evidence="1">
    <location>
        <begin position="38"/>
        <end position="50"/>
    </location>
</feature>
<proteinExistence type="predicted"/>
<feature type="compositionally biased region" description="Low complexity" evidence="1">
    <location>
        <begin position="1"/>
        <end position="14"/>
    </location>
</feature>
<evidence type="ECO:0000256" key="1">
    <source>
        <dbReference type="SAM" id="MobiDB-lite"/>
    </source>
</evidence>